<comment type="caution">
    <text evidence="1">The sequence shown here is derived from an EMBL/GenBank/DDBJ whole genome shotgun (WGS) entry which is preliminary data.</text>
</comment>
<name>A0ACC2IAT7_9PLEO</name>
<reference evidence="1" key="1">
    <citation type="submission" date="2022-11" db="EMBL/GenBank/DDBJ databases">
        <title>Genome Sequence of Boeremia exigua.</title>
        <authorList>
            <person name="Buettner E."/>
        </authorList>
    </citation>
    <scope>NUCLEOTIDE SEQUENCE</scope>
    <source>
        <strain evidence="1">CU02</strain>
    </source>
</reference>
<dbReference type="EMBL" id="JAPHNI010000333">
    <property type="protein sequence ID" value="KAJ8112335.1"/>
    <property type="molecule type" value="Genomic_DNA"/>
</dbReference>
<evidence type="ECO:0000313" key="2">
    <source>
        <dbReference type="Proteomes" id="UP001153331"/>
    </source>
</evidence>
<sequence length="452" mass="52404">MLKNCSKPTDRRSIVAGQVLQRNEDLKAAGEGLAEPEQQTRHPKAMEQERVDALSDSQPVEPADHSPQVYSPNHFLKQRKYRPDLTSSSIYPGESTFYVQFQKHWYNQKIIGEGADGIVHLYRRREQQNACIAVKLPRYYLAREDLRQEIVNMHIIGQHEHILGLRCASEEWFPYGPAMFLPYCELGSLIDYRKSWCTQQRWNGQPECVSEITMWKLYRDMILALDYLHNQLGTRYVHNDFKPANILAAVPTDYVGGHVLPEEPVFKLSDFARLTPWPTPKGKHAQCFDGTPEYAPPLIEQAAPVHPSADIWGLGATLQYMALGIAPIQSREAFVQHRKETGKTYPNLEDNFEWTLEYWRSRIPTVFRPIHVSLKVLQKDYDLPYDLPGYRCYSSRLGCWYMKLWKPVNSRPKVSVLVAQAIPYMDDMVERLKLERSEQMIQGENTCNERQC</sequence>
<keyword evidence="2" id="KW-1185">Reference proteome</keyword>
<accession>A0ACC2IAT7</accession>
<gene>
    <name evidence="1" type="ORF">OPT61_g5279</name>
</gene>
<proteinExistence type="predicted"/>
<organism evidence="1 2">
    <name type="scientific">Boeremia exigua</name>
    <dbReference type="NCBI Taxonomy" id="749465"/>
    <lineage>
        <taxon>Eukaryota</taxon>
        <taxon>Fungi</taxon>
        <taxon>Dikarya</taxon>
        <taxon>Ascomycota</taxon>
        <taxon>Pezizomycotina</taxon>
        <taxon>Dothideomycetes</taxon>
        <taxon>Pleosporomycetidae</taxon>
        <taxon>Pleosporales</taxon>
        <taxon>Pleosporineae</taxon>
        <taxon>Didymellaceae</taxon>
        <taxon>Boeremia</taxon>
    </lineage>
</organism>
<dbReference type="Proteomes" id="UP001153331">
    <property type="component" value="Unassembled WGS sequence"/>
</dbReference>
<protein>
    <submittedName>
        <fullName evidence="1">Uncharacterized protein</fullName>
    </submittedName>
</protein>
<evidence type="ECO:0000313" key="1">
    <source>
        <dbReference type="EMBL" id="KAJ8112335.1"/>
    </source>
</evidence>